<evidence type="ECO:0000256" key="1">
    <source>
        <dbReference type="ARBA" id="ARBA00007365"/>
    </source>
</evidence>
<dbReference type="GO" id="GO:0006457">
    <property type="term" value="P:protein folding"/>
    <property type="evidence" value="ECO:0007669"/>
    <property type="project" value="InterPro"/>
</dbReference>
<evidence type="ECO:0000256" key="3">
    <source>
        <dbReference type="ARBA" id="ARBA00023235"/>
    </source>
</evidence>
<dbReference type="PANTHER" id="PTHR45625">
    <property type="entry name" value="PEPTIDYL-PROLYL CIS-TRANS ISOMERASE-RELATED"/>
    <property type="match status" value="1"/>
</dbReference>
<name>A0A506PL60_9FLAO</name>
<comment type="similarity">
    <text evidence="1 4">Belongs to the cyclophilin-type PPIase family.</text>
</comment>
<feature type="domain" description="PPIase cyclophilin-type" evidence="5">
    <location>
        <begin position="85"/>
        <end position="235"/>
    </location>
</feature>
<sequence>MNYKSLLFLLLIFMNCEDSKTSKEITNSKVKDSIIVEVEAEAESKVKPNDSDDTFQLTDTNAMDFFMMFDKENPENKVRIYTRFGTIDLELFTETNFHRANFIFLTKKEYFDGTQFHRVVNNFIIQGGNTDNPNVGKKRGEIGRYLIPKDTRHGFNHHRGIASVPSSEIDNPYKLASPYEFFIVQAPNGAYHLDGDYTAFAKVINGMNVVDKIAAQKTDRAEWPLRNIIIDSVRIID</sequence>
<dbReference type="InterPro" id="IPR020892">
    <property type="entry name" value="Cyclophilin-type_PPIase_CS"/>
</dbReference>
<evidence type="ECO:0000313" key="6">
    <source>
        <dbReference type="EMBL" id="TPV33942.1"/>
    </source>
</evidence>
<dbReference type="GO" id="GO:0003755">
    <property type="term" value="F:peptidyl-prolyl cis-trans isomerase activity"/>
    <property type="evidence" value="ECO:0007669"/>
    <property type="project" value="UniProtKB-UniRule"/>
</dbReference>
<evidence type="ECO:0000256" key="2">
    <source>
        <dbReference type="ARBA" id="ARBA00023110"/>
    </source>
</evidence>
<comment type="function">
    <text evidence="4">PPIases accelerate the folding of proteins. It catalyzes the cis-trans isomerization of proline imidic peptide bonds in oligopeptides.</text>
</comment>
<keyword evidence="2 4" id="KW-0697">Rotamase</keyword>
<protein>
    <recommendedName>
        <fullName evidence="4">Peptidyl-prolyl cis-trans isomerase</fullName>
        <shortName evidence="4">PPIase</shortName>
        <ecNumber evidence="4">5.2.1.8</ecNumber>
    </recommendedName>
</protein>
<evidence type="ECO:0000259" key="5">
    <source>
        <dbReference type="PROSITE" id="PS50072"/>
    </source>
</evidence>
<reference evidence="6 7" key="1">
    <citation type="submission" date="2019-06" db="EMBL/GenBank/DDBJ databases">
        <title>Flavobacteriaceae Paucihalobacterium erythroidium CWB-1, complete genome.</title>
        <authorList>
            <person name="Wu S."/>
        </authorList>
    </citation>
    <scope>NUCLEOTIDE SEQUENCE [LARGE SCALE GENOMIC DNA]</scope>
    <source>
        <strain evidence="6 7">CWB-1</strain>
    </source>
</reference>
<evidence type="ECO:0000256" key="4">
    <source>
        <dbReference type="RuleBase" id="RU363019"/>
    </source>
</evidence>
<dbReference type="EMBL" id="VHIQ01000003">
    <property type="protein sequence ID" value="TPV33942.1"/>
    <property type="molecule type" value="Genomic_DNA"/>
</dbReference>
<dbReference type="OrthoDB" id="9807797at2"/>
<dbReference type="PROSITE" id="PS00170">
    <property type="entry name" value="CSA_PPIASE_1"/>
    <property type="match status" value="1"/>
</dbReference>
<dbReference type="InterPro" id="IPR044666">
    <property type="entry name" value="Cyclophilin_A-like"/>
</dbReference>
<dbReference type="Pfam" id="PF00160">
    <property type="entry name" value="Pro_isomerase"/>
    <property type="match status" value="1"/>
</dbReference>
<dbReference type="CDD" id="cd00317">
    <property type="entry name" value="cyclophilin"/>
    <property type="match status" value="1"/>
</dbReference>
<keyword evidence="7" id="KW-1185">Reference proteome</keyword>
<evidence type="ECO:0000313" key="7">
    <source>
        <dbReference type="Proteomes" id="UP000317332"/>
    </source>
</evidence>
<accession>A0A506PL60</accession>
<comment type="catalytic activity">
    <reaction evidence="4">
        <text>[protein]-peptidylproline (omega=180) = [protein]-peptidylproline (omega=0)</text>
        <dbReference type="Rhea" id="RHEA:16237"/>
        <dbReference type="Rhea" id="RHEA-COMP:10747"/>
        <dbReference type="Rhea" id="RHEA-COMP:10748"/>
        <dbReference type="ChEBI" id="CHEBI:83833"/>
        <dbReference type="ChEBI" id="CHEBI:83834"/>
        <dbReference type="EC" id="5.2.1.8"/>
    </reaction>
</comment>
<comment type="caution">
    <text evidence="6">The sequence shown here is derived from an EMBL/GenBank/DDBJ whole genome shotgun (WGS) entry which is preliminary data.</text>
</comment>
<dbReference type="AlphaFoldDB" id="A0A506PL60"/>
<dbReference type="Proteomes" id="UP000317332">
    <property type="component" value="Unassembled WGS sequence"/>
</dbReference>
<keyword evidence="3 4" id="KW-0413">Isomerase</keyword>
<dbReference type="InterPro" id="IPR002130">
    <property type="entry name" value="Cyclophilin-type_PPIase_dom"/>
</dbReference>
<dbReference type="Gene3D" id="2.40.100.10">
    <property type="entry name" value="Cyclophilin-like"/>
    <property type="match status" value="1"/>
</dbReference>
<dbReference type="InterPro" id="IPR029000">
    <property type="entry name" value="Cyclophilin-like_dom_sf"/>
</dbReference>
<dbReference type="SUPFAM" id="SSF50891">
    <property type="entry name" value="Cyclophilin-like"/>
    <property type="match status" value="1"/>
</dbReference>
<organism evidence="6 7">
    <name type="scientific">Paucihalobacter ruber</name>
    <dbReference type="NCBI Taxonomy" id="2567861"/>
    <lineage>
        <taxon>Bacteria</taxon>
        <taxon>Pseudomonadati</taxon>
        <taxon>Bacteroidota</taxon>
        <taxon>Flavobacteriia</taxon>
        <taxon>Flavobacteriales</taxon>
        <taxon>Flavobacteriaceae</taxon>
        <taxon>Paucihalobacter</taxon>
    </lineage>
</organism>
<dbReference type="PROSITE" id="PS50072">
    <property type="entry name" value="CSA_PPIASE_2"/>
    <property type="match status" value="1"/>
</dbReference>
<gene>
    <name evidence="6" type="ORF">FJ651_07225</name>
</gene>
<proteinExistence type="inferred from homology"/>
<dbReference type="EC" id="5.2.1.8" evidence="4"/>
<dbReference type="PRINTS" id="PR00153">
    <property type="entry name" value="CSAPPISMRASE"/>
</dbReference>
<dbReference type="PANTHER" id="PTHR45625:SF4">
    <property type="entry name" value="PEPTIDYLPROLYL ISOMERASE DOMAIN AND WD REPEAT-CONTAINING PROTEIN 1"/>
    <property type="match status" value="1"/>
</dbReference>